<comment type="caution">
    <text evidence="2">The sequence shown here is derived from an EMBL/GenBank/DDBJ whole genome shotgun (WGS) entry which is preliminary data.</text>
</comment>
<dbReference type="InterPro" id="IPR022385">
    <property type="entry name" value="Rhs_assc_core"/>
</dbReference>
<dbReference type="Proteomes" id="UP000677913">
    <property type="component" value="Unassembled WGS sequence"/>
</dbReference>
<accession>A0A8J7WQC6</accession>
<feature type="region of interest" description="Disordered" evidence="1">
    <location>
        <begin position="850"/>
        <end position="869"/>
    </location>
</feature>
<proteinExistence type="predicted"/>
<feature type="region of interest" description="Disordered" evidence="1">
    <location>
        <begin position="884"/>
        <end position="910"/>
    </location>
</feature>
<feature type="region of interest" description="Disordered" evidence="1">
    <location>
        <begin position="1721"/>
        <end position="1779"/>
    </location>
</feature>
<feature type="compositionally biased region" description="Gly residues" evidence="1">
    <location>
        <begin position="1769"/>
        <end position="1779"/>
    </location>
</feature>
<gene>
    <name evidence="2" type="ORF">KGA66_27035</name>
</gene>
<sequence length="2017" mass="213106">MALTRADGKSGNAQATVTLSYRQFATAFGGDWAARLRLVTLPECALTTPEVAACRVAKPVVFTNDSTHRTLTAKVSLPATGTGSATHAGAMAAHPSTTSAATLVLGATSDSTEGGGGGDFSATSLKPSGSWQAGGASDAFTWSYPLTASPVPGGLSPSLALSYNSQSLDGLTSNTNNQAGTSGDGWTLSDSYIERSYGSCHQNPAGSTQTWDECWSNNNQLTFSLNGHTSTLIKDDTSGAYHPTDDSNELVTYKTGAVNGAHGGEYWVVTTTDGTRYYFGLNQLPGYASGNATTNSVDTEPVYATASGQPCYNSTFSQSYCAQAYRWNLDYVVDTHGDAISYWYATDTNYYAQDLGSTAASTSAYTRDSYLQKIEYGQRSTSLYSATPAGEVLFTYNGRCNTSSTGCATSNLPGSTSTWPDVPYDLNCASGASCSSQSPSFWSELELTGVQTEALVGTTLDPADSWAFTYSFPPLGSGDTSTPSLWLSTIAHTGQDALGGGPAGTITPNSVTFSGTALANRVNLGNGYPWITRYRLTQIITETDEKISVNYSSPACGSSTPSSDVQNTTLCYPQYWYPTGHTDPIKEYFNKYIVQSVTQNDPTGAATANNVDAIETTYTPVGNPAWHYTSNPLTPATQDTWDQFRGYQGMIVSTGTAPDPITKTQYSYFQGMNGDYLSSSSTRSASVSDTRGDSWPDSTQLAGRTFETQVFNGTSLVTDTVSVPWSSSATATHAMPNSIPAQQSFMTGAAAAKVYTPLANGSTRQTETDYTHDAYGRVTKTNALGDVTDAAEHTCTTTSYADNTTARILNKPAEVQTVSVPCSTTPTLPANAVSDTLTFYDKSTTLGAAPSVGDATQTEQATSYTGSTPNYTVMSQATYDQYGRPTSATDANSHTTTTAYTPATGAEPTSIRVTDPMSLVTTTAYDAVREVPTQKTDPAGFITTQQYDELGRLTAVYKPGQAASTGAPNLKYTYTVSNSAPSVVDSYSLNDDGTYRVSETLYDALLRAREVQTQTVDGGRDITDTYYNTDGWQSEVTSPYYNASAVSTTYVQAQPGVIPEETGYTYDAAGRKSVAIDYAAGTQTWQTTYSYGGNFVTTVPPAGGTPQTTVTNGLGQQSALVQYHAGVPTDYVNDPTSDYSATTYTYTPAGKPATETDAAGNSWSWQYNLLGQQTQSVDPDTGTTTNTYNDGGEMLSATDARGKQTTYTYDKDDRKTGAYDTTSTQTLSTANQIAGWTFDTVKKGYPATTVSYSNGDTWTTSILTYNTLAKVQGQQVTLTGTDAALVPSGGWITSYGYTYAGNLSTIGEPAQDNLPSENLKYGYDEFGQPVSLASTGGTTWTYVSAVGYDEYGKPLRYTIPTAGGNIWIDQTYDAQTQALNQVKTTDSGSSAPIDQLSYTYGNAAGTVSKGSGLVTGIQDVQNAAGNTGTSTAVTDTQCFTYDYATRLQQAWTATDQCTATPSPGNSSTVGGPVTPYWQSWTYDAASSRLSEIDHDTAGNTANDTNVTYNYPSPGTAGATELSGTTATGPNAAAQTATYHYDLSGNQSSATGGPLGTQGYTWNDQGKLQTVTNGANTTNYAYDVDGNLLIARSTTSTVLYDGEAQLTNTGGTLTGVRFYTFGGITLAERTSSGVEDTLIRDRQGTDQLAVNTGTGQAVTRRQYAPFGAARGTVPAWIGTKGYVGGNQDASTGLENLGVRDYNPQTGRFLSADPVLEASDPTQIAGYDYAGNDPVTGSDPTGKMRMPDGGGGGTYDGTCQSDNSCGDDSSGDGGSSGGGGGSACNASIPGCPGSATQFAGGGSLLDARAGNNAAWSQFASEIVAEALSHDGDNGDSIPGDGCTNFVSDVLDAAGMQETRDFWTHTGLRDSKLTDVIGNGIINDDDINHWWRDSNSVTLDPWDREYSRSRTWTSAPMLYKYLVNNGAQLVSAGDATPGDIMFWQFAKTKEIHHTAVITSIRDGDFGYTQQNNDRHDDAFKAVENGFAQNVGPQTIYILRIPTPNPSWSFTNSEYGPSGGW</sequence>
<reference evidence="2" key="1">
    <citation type="submission" date="2021-04" db="EMBL/GenBank/DDBJ databases">
        <title>Genome based classification of Actinospica acidithermotolerans sp. nov., an actinobacterium isolated from an Indonesian hot spring.</title>
        <authorList>
            <person name="Kusuma A.B."/>
            <person name="Putra K.E."/>
            <person name="Nafisah S."/>
            <person name="Loh J."/>
            <person name="Nouioui I."/>
            <person name="Goodfellow M."/>
        </authorList>
    </citation>
    <scope>NUCLEOTIDE SEQUENCE</scope>
    <source>
        <strain evidence="2">DSM 45618</strain>
    </source>
</reference>
<evidence type="ECO:0008006" key="4">
    <source>
        <dbReference type="Google" id="ProtNLM"/>
    </source>
</evidence>
<dbReference type="PANTHER" id="PTHR32305">
    <property type="match status" value="1"/>
</dbReference>
<keyword evidence="3" id="KW-1185">Reference proteome</keyword>
<feature type="compositionally biased region" description="Low complexity" evidence="1">
    <location>
        <begin position="1180"/>
        <end position="1192"/>
    </location>
</feature>
<evidence type="ECO:0000313" key="2">
    <source>
        <dbReference type="EMBL" id="MBS2966721.1"/>
    </source>
</evidence>
<feature type="compositionally biased region" description="Polar residues" evidence="1">
    <location>
        <begin position="854"/>
        <end position="869"/>
    </location>
</feature>
<dbReference type="EMBL" id="JAGSXH010000185">
    <property type="protein sequence ID" value="MBS2966721.1"/>
    <property type="molecule type" value="Genomic_DNA"/>
</dbReference>
<feature type="region of interest" description="Disordered" evidence="1">
    <location>
        <begin position="1174"/>
        <end position="1201"/>
    </location>
</feature>
<evidence type="ECO:0000313" key="3">
    <source>
        <dbReference type="Proteomes" id="UP000677913"/>
    </source>
</evidence>
<dbReference type="Gene3D" id="2.180.10.10">
    <property type="entry name" value="RHS repeat-associated core"/>
    <property type="match status" value="2"/>
</dbReference>
<feature type="compositionally biased region" description="Low complexity" evidence="1">
    <location>
        <begin position="1754"/>
        <end position="1766"/>
    </location>
</feature>
<name>A0A8J7WQC6_9ACTN</name>
<evidence type="ECO:0000256" key="1">
    <source>
        <dbReference type="SAM" id="MobiDB-lite"/>
    </source>
</evidence>
<dbReference type="RefSeq" id="WP_211472073.1">
    <property type="nucleotide sequence ID" value="NZ_JAGSXH010000185.1"/>
</dbReference>
<dbReference type="InterPro" id="IPR050708">
    <property type="entry name" value="T6SS_VgrG/RHS"/>
</dbReference>
<protein>
    <recommendedName>
        <fullName evidence="4">RHS repeat-associated core domain-containing protein</fullName>
    </recommendedName>
</protein>
<dbReference type="PANTHER" id="PTHR32305:SF17">
    <property type="entry name" value="TRNA NUCLEASE WAPA"/>
    <property type="match status" value="1"/>
</dbReference>
<dbReference type="Pfam" id="PF05593">
    <property type="entry name" value="RHS_repeat"/>
    <property type="match status" value="2"/>
</dbReference>
<dbReference type="NCBIfam" id="TIGR01643">
    <property type="entry name" value="YD_repeat_2x"/>
    <property type="match status" value="1"/>
</dbReference>
<dbReference type="NCBIfam" id="TIGR03696">
    <property type="entry name" value="Rhs_assc_core"/>
    <property type="match status" value="1"/>
</dbReference>
<organism evidence="2 3">
    <name type="scientific">Actinocrinis puniceicyclus</name>
    <dbReference type="NCBI Taxonomy" id="977794"/>
    <lineage>
        <taxon>Bacteria</taxon>
        <taxon>Bacillati</taxon>
        <taxon>Actinomycetota</taxon>
        <taxon>Actinomycetes</taxon>
        <taxon>Catenulisporales</taxon>
        <taxon>Actinospicaceae</taxon>
        <taxon>Actinocrinis</taxon>
    </lineage>
</organism>
<dbReference type="InterPro" id="IPR006530">
    <property type="entry name" value="YD"/>
</dbReference>
<feature type="compositionally biased region" description="Low complexity" evidence="1">
    <location>
        <begin position="886"/>
        <end position="909"/>
    </location>
</feature>
<dbReference type="InterPro" id="IPR031325">
    <property type="entry name" value="RHS_repeat"/>
</dbReference>